<comment type="caution">
    <text evidence="1">The sequence shown here is derived from an EMBL/GenBank/DDBJ whole genome shotgun (WGS) entry which is preliminary data.</text>
</comment>
<sequence>MSEPLDQGDITLVNDVWDQISENDRNLLPQYAECYGYCRLLLATERPTAAGIDTDSESNSSGDSENIDSTWPGLNISKNDYLFDAFGIVPSPCPFGACTCAECITLPQEQAEACFQFNLKRLEPGSALNELEMDELNKIIGSFPMLDHPGESEYEHFMCKLRGAQAIMKTQRDVAEEARITARKMLKEAEAAVTLAQRRYKEASAYADIVSLHDHRVNMHLGRALRGLL</sequence>
<dbReference type="AlphaFoldDB" id="A0A4Q2DBU4"/>
<protein>
    <submittedName>
        <fullName evidence="1">Uncharacterized protein</fullName>
    </submittedName>
</protein>
<evidence type="ECO:0000313" key="1">
    <source>
        <dbReference type="EMBL" id="RXW16024.1"/>
    </source>
</evidence>
<organism evidence="1 2">
    <name type="scientific">Candolleomyces aberdarensis</name>
    <dbReference type="NCBI Taxonomy" id="2316362"/>
    <lineage>
        <taxon>Eukaryota</taxon>
        <taxon>Fungi</taxon>
        <taxon>Dikarya</taxon>
        <taxon>Basidiomycota</taxon>
        <taxon>Agaricomycotina</taxon>
        <taxon>Agaricomycetes</taxon>
        <taxon>Agaricomycetidae</taxon>
        <taxon>Agaricales</taxon>
        <taxon>Agaricineae</taxon>
        <taxon>Psathyrellaceae</taxon>
        <taxon>Candolleomyces</taxon>
    </lineage>
</organism>
<reference evidence="1 2" key="1">
    <citation type="submission" date="2019-01" db="EMBL/GenBank/DDBJ databases">
        <title>Draft genome sequence of Psathyrella aberdarensis IHI B618.</title>
        <authorList>
            <person name="Buettner E."/>
            <person name="Kellner H."/>
        </authorList>
    </citation>
    <scope>NUCLEOTIDE SEQUENCE [LARGE SCALE GENOMIC DNA]</scope>
    <source>
        <strain evidence="1 2">IHI B618</strain>
    </source>
</reference>
<accession>A0A4Q2DBU4</accession>
<keyword evidence="2" id="KW-1185">Reference proteome</keyword>
<dbReference type="EMBL" id="SDEE01000482">
    <property type="protein sequence ID" value="RXW16024.1"/>
    <property type="molecule type" value="Genomic_DNA"/>
</dbReference>
<dbReference type="Proteomes" id="UP000290288">
    <property type="component" value="Unassembled WGS sequence"/>
</dbReference>
<proteinExistence type="predicted"/>
<name>A0A4Q2DBU4_9AGAR</name>
<evidence type="ECO:0000313" key="2">
    <source>
        <dbReference type="Proteomes" id="UP000290288"/>
    </source>
</evidence>
<gene>
    <name evidence="1" type="ORF">EST38_g9824</name>
</gene>